<sequence>MAANKAYTTIDESAIGLDRANIDLHGLIELPNEAPQASNDRRSIDSEEEKKRHSSLHRVRASISEKKHDATLKIKKTLHIGKSTETSIDEDLDRDGSALANPVTEASSSRLHEKLPVPEKATVKDFMHHPIDTTKDKVSNHGNEEIAANIAAREISHGQDVDLLNAHEEIQTAETDEKRERAEENFEELLKERQNMFVRWTMDRHVTKVRVLPKAAFVRKGKEEFTGKDGSVDWRGYGEHLVKYVAHQYGGQYVGYGMDHPRPSKKTIMPNIERLIVASAPFQEFIMTTRRVYRWESPRETLKYLSIYAVLWYFGLLFPGMISALTVLVIQRKFHQPTMHDLRQDIERTENQQETALTLTEFIEKEGEEEWADKIMQEVGPWLMIQLADLANFFEVTRNFYEWRVPTRTAATLSILILVILTTAFAPAELLIRCSTLGMGIVFFGFFPFAVNFPEYRLLASIPKRVFWNIPTHAEWSIKAIQAEGTRYKKMHPPTPRLSSTEHHAVANAVDYGHYTAHHDSHQGRLTISSSSIRFTAHHDVVLFSLPYADIERVEKIDRMVEQAFPLSKVKSDSGKDLKIIEKGKGEKKGEGKEWVVEDVDLRDQVFSQILGFSDTAWQVVW</sequence>
<keyword evidence="5" id="KW-1185">Reference proteome</keyword>
<dbReference type="OrthoDB" id="1708389at2759"/>
<name>A0A6A5TTQ4_9PLEO</name>
<evidence type="ECO:0000256" key="3">
    <source>
        <dbReference type="SAM" id="Phobius"/>
    </source>
</evidence>
<dbReference type="EMBL" id="ML976992">
    <property type="protein sequence ID" value="KAF1956333.1"/>
    <property type="molecule type" value="Genomic_DNA"/>
</dbReference>
<keyword evidence="3" id="KW-0812">Transmembrane</keyword>
<dbReference type="AlphaFoldDB" id="A0A6A5TTQ4"/>
<dbReference type="Proteomes" id="UP000800035">
    <property type="component" value="Unassembled WGS sequence"/>
</dbReference>
<evidence type="ECO:0000256" key="1">
    <source>
        <dbReference type="SAM" id="Coils"/>
    </source>
</evidence>
<dbReference type="InterPro" id="IPR037847">
    <property type="entry name" value="GRAMDC4"/>
</dbReference>
<dbReference type="PANTHER" id="PTHR37402:SF1">
    <property type="entry name" value="GRAM DOMAIN-CONTAINING PROTEIN 4"/>
    <property type="match status" value="1"/>
</dbReference>
<keyword evidence="3" id="KW-1133">Transmembrane helix</keyword>
<proteinExistence type="predicted"/>
<protein>
    <submittedName>
        <fullName evidence="4">Uncharacterized protein</fullName>
    </submittedName>
</protein>
<organism evidence="4 5">
    <name type="scientific">Byssothecium circinans</name>
    <dbReference type="NCBI Taxonomy" id="147558"/>
    <lineage>
        <taxon>Eukaryota</taxon>
        <taxon>Fungi</taxon>
        <taxon>Dikarya</taxon>
        <taxon>Ascomycota</taxon>
        <taxon>Pezizomycotina</taxon>
        <taxon>Dothideomycetes</taxon>
        <taxon>Pleosporomycetidae</taxon>
        <taxon>Pleosporales</taxon>
        <taxon>Massarineae</taxon>
        <taxon>Massarinaceae</taxon>
        <taxon>Byssothecium</taxon>
    </lineage>
</organism>
<feature type="compositionally biased region" description="Basic and acidic residues" evidence="2">
    <location>
        <begin position="39"/>
        <end position="51"/>
    </location>
</feature>
<reference evidence="4" key="1">
    <citation type="journal article" date="2020" name="Stud. Mycol.">
        <title>101 Dothideomycetes genomes: a test case for predicting lifestyles and emergence of pathogens.</title>
        <authorList>
            <person name="Haridas S."/>
            <person name="Albert R."/>
            <person name="Binder M."/>
            <person name="Bloem J."/>
            <person name="Labutti K."/>
            <person name="Salamov A."/>
            <person name="Andreopoulos B."/>
            <person name="Baker S."/>
            <person name="Barry K."/>
            <person name="Bills G."/>
            <person name="Bluhm B."/>
            <person name="Cannon C."/>
            <person name="Castanera R."/>
            <person name="Culley D."/>
            <person name="Daum C."/>
            <person name="Ezra D."/>
            <person name="Gonzalez J."/>
            <person name="Henrissat B."/>
            <person name="Kuo A."/>
            <person name="Liang C."/>
            <person name="Lipzen A."/>
            <person name="Lutzoni F."/>
            <person name="Magnuson J."/>
            <person name="Mondo S."/>
            <person name="Nolan M."/>
            <person name="Ohm R."/>
            <person name="Pangilinan J."/>
            <person name="Park H.-J."/>
            <person name="Ramirez L."/>
            <person name="Alfaro M."/>
            <person name="Sun H."/>
            <person name="Tritt A."/>
            <person name="Yoshinaga Y."/>
            <person name="Zwiers L.-H."/>
            <person name="Turgeon B."/>
            <person name="Goodwin S."/>
            <person name="Spatafora J."/>
            <person name="Crous P."/>
            <person name="Grigoriev I."/>
        </authorList>
    </citation>
    <scope>NUCLEOTIDE SEQUENCE</scope>
    <source>
        <strain evidence="4">CBS 675.92</strain>
    </source>
</reference>
<keyword evidence="1" id="KW-0175">Coiled coil</keyword>
<feature type="coiled-coil region" evidence="1">
    <location>
        <begin position="163"/>
        <end position="199"/>
    </location>
</feature>
<evidence type="ECO:0000313" key="5">
    <source>
        <dbReference type="Proteomes" id="UP000800035"/>
    </source>
</evidence>
<feature type="region of interest" description="Disordered" evidence="2">
    <location>
        <begin position="31"/>
        <end position="57"/>
    </location>
</feature>
<keyword evidence="3" id="KW-0472">Membrane</keyword>
<feature type="transmembrane region" description="Helical" evidence="3">
    <location>
        <begin position="430"/>
        <end position="451"/>
    </location>
</feature>
<accession>A0A6A5TTQ4</accession>
<dbReference type="PANTHER" id="PTHR37402">
    <property type="entry name" value="GRAM DOMAIN-CONTAINING PROTEIN 4"/>
    <property type="match status" value="1"/>
</dbReference>
<evidence type="ECO:0000256" key="2">
    <source>
        <dbReference type="SAM" id="MobiDB-lite"/>
    </source>
</evidence>
<evidence type="ECO:0000313" key="4">
    <source>
        <dbReference type="EMBL" id="KAF1956333.1"/>
    </source>
</evidence>
<dbReference type="GO" id="GO:0006915">
    <property type="term" value="P:apoptotic process"/>
    <property type="evidence" value="ECO:0007669"/>
    <property type="project" value="InterPro"/>
</dbReference>
<feature type="transmembrane region" description="Helical" evidence="3">
    <location>
        <begin position="307"/>
        <end position="330"/>
    </location>
</feature>
<feature type="transmembrane region" description="Helical" evidence="3">
    <location>
        <begin position="405"/>
        <end position="424"/>
    </location>
</feature>
<gene>
    <name evidence="4" type="ORF">CC80DRAFT_446178</name>
</gene>